<dbReference type="Proteomes" id="UP001055153">
    <property type="component" value="Unassembled WGS sequence"/>
</dbReference>
<dbReference type="Gene3D" id="2.60.120.10">
    <property type="entry name" value="Jelly Rolls"/>
    <property type="match status" value="1"/>
</dbReference>
<dbReference type="Pfam" id="PF13545">
    <property type="entry name" value="HTH_Crp_2"/>
    <property type="match status" value="1"/>
</dbReference>
<reference evidence="6" key="1">
    <citation type="journal article" date="2021" name="Front. Microbiol.">
        <title>Comprehensive Comparative Genomics and Phenotyping of Methylobacterium Species.</title>
        <authorList>
            <person name="Alessa O."/>
            <person name="Ogura Y."/>
            <person name="Fujitani Y."/>
            <person name="Takami H."/>
            <person name="Hayashi T."/>
            <person name="Sahin N."/>
            <person name="Tani A."/>
        </authorList>
    </citation>
    <scope>NUCLEOTIDE SEQUENCE</scope>
    <source>
        <strain evidence="6">DSM 17168</strain>
    </source>
</reference>
<dbReference type="InterPro" id="IPR036390">
    <property type="entry name" value="WH_DNA-bd_sf"/>
</dbReference>
<evidence type="ECO:0000256" key="4">
    <source>
        <dbReference type="SAM" id="MobiDB-lite"/>
    </source>
</evidence>
<sequence length="262" mass="28825">MMNPLVTRLRTLTSLTEDDLQLLARACGVTLSVPARTDIHPEGHQPDSLHILVEGWAARYKLLPDGRRQIPAVLVPGDLCDLDGLLLKRIHSGVCALTACTVAVLPLTQVRELMDRSPAIREVIWWLQCVENAVSAEWSIGLGRRSADERMAHLLCELLVRLSTVGLSSENRYPLPVTQADLGDALGLSTVHVNRTLQELRGRGLISLEGRWLTIHDYDGLKAMAGFDSDYLHIEGPRPVVEGHAQTRRGPGASVDGPHLER</sequence>
<evidence type="ECO:0000313" key="6">
    <source>
        <dbReference type="EMBL" id="GJE03989.1"/>
    </source>
</evidence>
<keyword evidence="3" id="KW-0804">Transcription</keyword>
<dbReference type="CDD" id="cd00038">
    <property type="entry name" value="CAP_ED"/>
    <property type="match status" value="1"/>
</dbReference>
<dbReference type="RefSeq" id="WP_290365827.1">
    <property type="nucleotide sequence ID" value="NZ_JAUFPY010000027.1"/>
</dbReference>
<dbReference type="Pfam" id="PF00027">
    <property type="entry name" value="cNMP_binding"/>
    <property type="match status" value="1"/>
</dbReference>
<dbReference type="InterPro" id="IPR050397">
    <property type="entry name" value="Env_Response_Regulators"/>
</dbReference>
<reference evidence="6" key="2">
    <citation type="submission" date="2021-08" db="EMBL/GenBank/DDBJ databases">
        <authorList>
            <person name="Tani A."/>
            <person name="Ola A."/>
            <person name="Ogura Y."/>
            <person name="Katsura K."/>
            <person name="Hayashi T."/>
        </authorList>
    </citation>
    <scope>NUCLEOTIDE SEQUENCE</scope>
    <source>
        <strain evidence="6">DSM 17168</strain>
    </source>
</reference>
<dbReference type="InterPro" id="IPR014710">
    <property type="entry name" value="RmlC-like_jellyroll"/>
</dbReference>
<dbReference type="PROSITE" id="PS51063">
    <property type="entry name" value="HTH_CRP_2"/>
    <property type="match status" value="1"/>
</dbReference>
<keyword evidence="7" id="KW-1185">Reference proteome</keyword>
<keyword evidence="2" id="KW-0238">DNA-binding</keyword>
<proteinExistence type="predicted"/>
<evidence type="ECO:0000259" key="5">
    <source>
        <dbReference type="PROSITE" id="PS51063"/>
    </source>
</evidence>
<name>A0ABQ4SL93_9HYPH</name>
<dbReference type="InterPro" id="IPR018490">
    <property type="entry name" value="cNMP-bd_dom_sf"/>
</dbReference>
<dbReference type="PANTHER" id="PTHR24567:SF68">
    <property type="entry name" value="DNA-BINDING TRANSCRIPTIONAL DUAL REGULATOR CRP"/>
    <property type="match status" value="1"/>
</dbReference>
<accession>A0ABQ4SL93</accession>
<dbReference type="InterPro" id="IPR036388">
    <property type="entry name" value="WH-like_DNA-bd_sf"/>
</dbReference>
<dbReference type="SUPFAM" id="SSF46785">
    <property type="entry name" value="Winged helix' DNA-binding domain"/>
    <property type="match status" value="1"/>
</dbReference>
<feature type="region of interest" description="Disordered" evidence="4">
    <location>
        <begin position="241"/>
        <end position="262"/>
    </location>
</feature>
<dbReference type="SUPFAM" id="SSF51206">
    <property type="entry name" value="cAMP-binding domain-like"/>
    <property type="match status" value="1"/>
</dbReference>
<keyword evidence="1" id="KW-0805">Transcription regulation</keyword>
<evidence type="ECO:0000256" key="2">
    <source>
        <dbReference type="ARBA" id="ARBA00023125"/>
    </source>
</evidence>
<feature type="domain" description="HTH crp-type" evidence="5">
    <location>
        <begin position="145"/>
        <end position="219"/>
    </location>
</feature>
<evidence type="ECO:0000256" key="1">
    <source>
        <dbReference type="ARBA" id="ARBA00023015"/>
    </source>
</evidence>
<dbReference type="SMART" id="SM00100">
    <property type="entry name" value="cNMP"/>
    <property type="match status" value="1"/>
</dbReference>
<dbReference type="SMART" id="SM00419">
    <property type="entry name" value="HTH_CRP"/>
    <property type="match status" value="1"/>
</dbReference>
<dbReference type="PANTHER" id="PTHR24567">
    <property type="entry name" value="CRP FAMILY TRANSCRIPTIONAL REGULATORY PROTEIN"/>
    <property type="match status" value="1"/>
</dbReference>
<evidence type="ECO:0000256" key="3">
    <source>
        <dbReference type="ARBA" id="ARBA00023163"/>
    </source>
</evidence>
<dbReference type="InterPro" id="IPR000595">
    <property type="entry name" value="cNMP-bd_dom"/>
</dbReference>
<comment type="caution">
    <text evidence="6">The sequence shown here is derived from an EMBL/GenBank/DDBJ whole genome shotgun (WGS) entry which is preliminary data.</text>
</comment>
<dbReference type="EMBL" id="BPQQ01000098">
    <property type="protein sequence ID" value="GJE03989.1"/>
    <property type="molecule type" value="Genomic_DNA"/>
</dbReference>
<protein>
    <recommendedName>
        <fullName evidence="5">HTH crp-type domain-containing protein</fullName>
    </recommendedName>
</protein>
<evidence type="ECO:0000313" key="7">
    <source>
        <dbReference type="Proteomes" id="UP001055153"/>
    </source>
</evidence>
<organism evidence="6 7">
    <name type="scientific">Methylobacterium isbiliense</name>
    <dbReference type="NCBI Taxonomy" id="315478"/>
    <lineage>
        <taxon>Bacteria</taxon>
        <taxon>Pseudomonadati</taxon>
        <taxon>Pseudomonadota</taxon>
        <taxon>Alphaproteobacteria</taxon>
        <taxon>Hyphomicrobiales</taxon>
        <taxon>Methylobacteriaceae</taxon>
        <taxon>Methylobacterium</taxon>
    </lineage>
</organism>
<dbReference type="Gene3D" id="1.10.10.10">
    <property type="entry name" value="Winged helix-like DNA-binding domain superfamily/Winged helix DNA-binding domain"/>
    <property type="match status" value="1"/>
</dbReference>
<gene>
    <name evidence="6" type="ORF">GMJLKIPL_5946</name>
</gene>
<dbReference type="InterPro" id="IPR012318">
    <property type="entry name" value="HTH_CRP"/>
</dbReference>